<proteinExistence type="predicted"/>
<organism evidence="3 4">
    <name type="scientific">Candidatus Nitrospira inopinata</name>
    <dbReference type="NCBI Taxonomy" id="1715989"/>
    <lineage>
        <taxon>Bacteria</taxon>
        <taxon>Pseudomonadati</taxon>
        <taxon>Nitrospirota</taxon>
        <taxon>Nitrospiria</taxon>
        <taxon>Nitrospirales</taxon>
        <taxon>Nitrospiraceae</taxon>
        <taxon>Nitrospira</taxon>
    </lineage>
</organism>
<dbReference type="STRING" id="1715989.NITINOP_3235"/>
<feature type="region of interest" description="Disordered" evidence="1">
    <location>
        <begin position="54"/>
        <end position="78"/>
    </location>
</feature>
<dbReference type="EMBL" id="LN885086">
    <property type="protein sequence ID" value="CUQ68207.1"/>
    <property type="molecule type" value="Genomic_DNA"/>
</dbReference>
<keyword evidence="4" id="KW-1185">Reference proteome</keyword>
<name>A0A0S4KWL5_9BACT</name>
<dbReference type="KEGG" id="nio:NITINOP_3235"/>
<sequence>MRIVLLGLSALAIGLATRRFYLTEHIGYDVGALFLLLVGIQLLVAAILLGDRHADQNRNFPPSDREKKNNRDKPGEKP</sequence>
<dbReference type="RefSeq" id="WP_062487335.1">
    <property type="nucleotide sequence ID" value="NZ_LN885086.1"/>
</dbReference>
<protein>
    <submittedName>
        <fullName evidence="3">Uncharacterized protein</fullName>
    </submittedName>
</protein>
<accession>A0A0S4KWL5</accession>
<keyword evidence="2" id="KW-0472">Membrane</keyword>
<dbReference type="AlphaFoldDB" id="A0A0S4KWL5"/>
<evidence type="ECO:0000256" key="2">
    <source>
        <dbReference type="SAM" id="Phobius"/>
    </source>
</evidence>
<feature type="transmembrane region" description="Helical" evidence="2">
    <location>
        <begin position="26"/>
        <end position="49"/>
    </location>
</feature>
<evidence type="ECO:0000313" key="3">
    <source>
        <dbReference type="EMBL" id="CUQ68207.1"/>
    </source>
</evidence>
<evidence type="ECO:0000313" key="4">
    <source>
        <dbReference type="Proteomes" id="UP000066284"/>
    </source>
</evidence>
<keyword evidence="2" id="KW-0812">Transmembrane</keyword>
<reference evidence="4" key="1">
    <citation type="submission" date="2015-09" db="EMBL/GenBank/DDBJ databases">
        <authorList>
            <person name="Daims H."/>
        </authorList>
    </citation>
    <scope>NUCLEOTIDE SEQUENCE [LARGE SCALE GENOMIC DNA]</scope>
</reference>
<feature type="compositionally biased region" description="Basic and acidic residues" evidence="1">
    <location>
        <begin position="63"/>
        <end position="78"/>
    </location>
</feature>
<evidence type="ECO:0000256" key="1">
    <source>
        <dbReference type="SAM" id="MobiDB-lite"/>
    </source>
</evidence>
<keyword evidence="2" id="KW-1133">Transmembrane helix</keyword>
<gene>
    <name evidence="3" type="ORF">NITINOP_3235</name>
</gene>
<dbReference type="Proteomes" id="UP000066284">
    <property type="component" value="Chromosome 1"/>
</dbReference>